<dbReference type="Proteomes" id="UP000236291">
    <property type="component" value="Unassembled WGS sequence"/>
</dbReference>
<protein>
    <submittedName>
        <fullName evidence="3">Beta-glucosidase</fullName>
    </submittedName>
</protein>
<accession>A0A2K3MF15</accession>
<sequence length="128" mass="14759">EDGRTPSIWDTFAHAGFAHGENGDVACDVYHKYKEDVQLMVETGLEAYRFSISWSRLIPNGRGPVNPKGLQYYNNLINELINNGIEPHVTLHNYDLPQALEDEYEGWLSRDVMYVRCSYSVYIIMNKI</sequence>
<dbReference type="SUPFAM" id="SSF51445">
    <property type="entry name" value="(Trans)glycosidases"/>
    <property type="match status" value="1"/>
</dbReference>
<proteinExistence type="inferred from homology"/>
<evidence type="ECO:0000313" key="3">
    <source>
        <dbReference type="EMBL" id="PNX89383.1"/>
    </source>
</evidence>
<dbReference type="GO" id="GO:0008422">
    <property type="term" value="F:beta-glucosidase activity"/>
    <property type="evidence" value="ECO:0007669"/>
    <property type="project" value="TreeGrafter"/>
</dbReference>
<comment type="caution">
    <text evidence="3">The sequence shown here is derived from an EMBL/GenBank/DDBJ whole genome shotgun (WGS) entry which is preliminary data.</text>
</comment>
<dbReference type="Pfam" id="PF00232">
    <property type="entry name" value="Glyco_hydro_1"/>
    <property type="match status" value="1"/>
</dbReference>
<organism evidence="3 4">
    <name type="scientific">Trifolium pratense</name>
    <name type="common">Red clover</name>
    <dbReference type="NCBI Taxonomy" id="57577"/>
    <lineage>
        <taxon>Eukaryota</taxon>
        <taxon>Viridiplantae</taxon>
        <taxon>Streptophyta</taxon>
        <taxon>Embryophyta</taxon>
        <taxon>Tracheophyta</taxon>
        <taxon>Spermatophyta</taxon>
        <taxon>Magnoliopsida</taxon>
        <taxon>eudicotyledons</taxon>
        <taxon>Gunneridae</taxon>
        <taxon>Pentapetalae</taxon>
        <taxon>rosids</taxon>
        <taxon>fabids</taxon>
        <taxon>Fabales</taxon>
        <taxon>Fabaceae</taxon>
        <taxon>Papilionoideae</taxon>
        <taxon>50 kb inversion clade</taxon>
        <taxon>NPAAA clade</taxon>
        <taxon>Hologalegina</taxon>
        <taxon>IRL clade</taxon>
        <taxon>Trifolieae</taxon>
        <taxon>Trifolium</taxon>
    </lineage>
</organism>
<reference evidence="3 4" key="2">
    <citation type="journal article" date="2017" name="Front. Plant Sci.">
        <title>Gene Classification and Mining of Molecular Markers Useful in Red Clover (Trifolium pratense) Breeding.</title>
        <authorList>
            <person name="Istvanek J."/>
            <person name="Dluhosova J."/>
            <person name="Dluhos P."/>
            <person name="Patkova L."/>
            <person name="Nedelnik J."/>
            <person name="Repkova J."/>
        </authorList>
    </citation>
    <scope>NUCLEOTIDE SEQUENCE [LARGE SCALE GENOMIC DNA]</scope>
    <source>
        <strain evidence="4">cv. Tatra</strain>
        <tissue evidence="3">Young leaves</tissue>
    </source>
</reference>
<gene>
    <name evidence="3" type="ORF">L195_g045502</name>
</gene>
<dbReference type="InterPro" id="IPR001360">
    <property type="entry name" value="Glyco_hydro_1"/>
</dbReference>
<dbReference type="PANTHER" id="PTHR10353:SF29">
    <property type="entry name" value="BETA-GLUCOSIDASE 11"/>
    <property type="match status" value="1"/>
</dbReference>
<dbReference type="Gene3D" id="3.20.20.80">
    <property type="entry name" value="Glycosidases"/>
    <property type="match status" value="1"/>
</dbReference>
<dbReference type="InterPro" id="IPR017853">
    <property type="entry name" value="GH"/>
</dbReference>
<dbReference type="EMBL" id="ASHM01059626">
    <property type="protein sequence ID" value="PNX89383.1"/>
    <property type="molecule type" value="Genomic_DNA"/>
</dbReference>
<evidence type="ECO:0000256" key="2">
    <source>
        <dbReference type="RuleBase" id="RU003690"/>
    </source>
</evidence>
<dbReference type="AlphaFoldDB" id="A0A2K3MF15"/>
<dbReference type="STRING" id="57577.A0A2K3MF15"/>
<name>A0A2K3MF15_TRIPR</name>
<reference evidence="3 4" key="1">
    <citation type="journal article" date="2014" name="Am. J. Bot.">
        <title>Genome assembly and annotation for red clover (Trifolium pratense; Fabaceae).</title>
        <authorList>
            <person name="Istvanek J."/>
            <person name="Jaros M."/>
            <person name="Krenek A."/>
            <person name="Repkova J."/>
        </authorList>
    </citation>
    <scope>NUCLEOTIDE SEQUENCE [LARGE SCALE GENOMIC DNA]</scope>
    <source>
        <strain evidence="4">cv. Tatra</strain>
        <tissue evidence="3">Young leaves</tissue>
    </source>
</reference>
<evidence type="ECO:0000313" key="4">
    <source>
        <dbReference type="Proteomes" id="UP000236291"/>
    </source>
</evidence>
<dbReference type="PANTHER" id="PTHR10353">
    <property type="entry name" value="GLYCOSYL HYDROLASE"/>
    <property type="match status" value="1"/>
</dbReference>
<feature type="non-terminal residue" evidence="3">
    <location>
        <position position="1"/>
    </location>
</feature>
<dbReference type="GO" id="GO:0005975">
    <property type="term" value="P:carbohydrate metabolic process"/>
    <property type="evidence" value="ECO:0007669"/>
    <property type="project" value="InterPro"/>
</dbReference>
<comment type="similarity">
    <text evidence="1 2">Belongs to the glycosyl hydrolase 1 family.</text>
</comment>
<evidence type="ECO:0000256" key="1">
    <source>
        <dbReference type="ARBA" id="ARBA00010838"/>
    </source>
</evidence>